<reference evidence="1 2" key="1">
    <citation type="submission" date="2020-01" db="EMBL/GenBank/DDBJ databases">
        <authorList>
            <person name="Kim M.K."/>
        </authorList>
    </citation>
    <scope>NUCLEOTIDE SEQUENCE [LARGE SCALE GENOMIC DNA]</scope>
    <source>
        <strain evidence="1 2">BT213</strain>
    </source>
</reference>
<evidence type="ECO:0000313" key="1">
    <source>
        <dbReference type="EMBL" id="NDK57682.1"/>
    </source>
</evidence>
<gene>
    <name evidence="1" type="ORF">GWO68_17285</name>
</gene>
<comment type="caution">
    <text evidence="1">The sequence shown here is derived from an EMBL/GenBank/DDBJ whole genome shotgun (WGS) entry which is preliminary data.</text>
</comment>
<dbReference type="Proteomes" id="UP000478546">
    <property type="component" value="Unassembled WGS sequence"/>
</dbReference>
<proteinExistence type="predicted"/>
<dbReference type="RefSeq" id="WP_162347740.1">
    <property type="nucleotide sequence ID" value="NZ_JAAEAA010000034.1"/>
</dbReference>
<dbReference type="AlphaFoldDB" id="A0A6B2HCA9"/>
<dbReference type="EMBL" id="JAAEAA010000034">
    <property type="protein sequence ID" value="NDK57682.1"/>
    <property type="molecule type" value="Genomic_DNA"/>
</dbReference>
<sequence>MDTTCYIDAEKVIKVVNKMDNLKFVKLELGDGSYIIIDIEYTDMDPEAKASGYIFVKMKQYVAAEVLEKAKIKFSRTSADVVDFNLLRLTIYPPHNTVFGID</sequence>
<organism evidence="1 2">
    <name type="scientific">Pontibacter fetidus</name>
    <dbReference type="NCBI Taxonomy" id="2700082"/>
    <lineage>
        <taxon>Bacteria</taxon>
        <taxon>Pseudomonadati</taxon>
        <taxon>Bacteroidota</taxon>
        <taxon>Cytophagia</taxon>
        <taxon>Cytophagales</taxon>
        <taxon>Hymenobacteraceae</taxon>
        <taxon>Pontibacter</taxon>
    </lineage>
</organism>
<accession>A0A6B2HCA9</accession>
<keyword evidence="2" id="KW-1185">Reference proteome</keyword>
<name>A0A6B2HCA9_9BACT</name>
<protein>
    <submittedName>
        <fullName evidence="1">Uncharacterized protein</fullName>
    </submittedName>
</protein>
<evidence type="ECO:0000313" key="2">
    <source>
        <dbReference type="Proteomes" id="UP000478546"/>
    </source>
</evidence>